<keyword evidence="2" id="KW-1185">Reference proteome</keyword>
<evidence type="ECO:0000313" key="2">
    <source>
        <dbReference type="Proteomes" id="UP001243989"/>
    </source>
</evidence>
<name>A0AAJ0EG30_9PEZI</name>
<sequence>MIKNSTPIETGNYLLTWRYAGAVLSDNCTMFGPPFTASVLSPGLNANHQQQCIRYRYRMTG</sequence>
<proteinExistence type="predicted"/>
<organism evidence="1 2">
    <name type="scientific">Colletotrichum phormii</name>
    <dbReference type="NCBI Taxonomy" id="359342"/>
    <lineage>
        <taxon>Eukaryota</taxon>
        <taxon>Fungi</taxon>
        <taxon>Dikarya</taxon>
        <taxon>Ascomycota</taxon>
        <taxon>Pezizomycotina</taxon>
        <taxon>Sordariomycetes</taxon>
        <taxon>Hypocreomycetidae</taxon>
        <taxon>Glomerellales</taxon>
        <taxon>Glomerellaceae</taxon>
        <taxon>Colletotrichum</taxon>
        <taxon>Colletotrichum acutatum species complex</taxon>
    </lineage>
</organism>
<protein>
    <submittedName>
        <fullName evidence="1">Uncharacterized protein</fullName>
    </submittedName>
</protein>
<dbReference type="GeneID" id="85475105"/>
<dbReference type="Proteomes" id="UP001243989">
    <property type="component" value="Unassembled WGS sequence"/>
</dbReference>
<dbReference type="EMBL" id="JAHMHQ010000008">
    <property type="protein sequence ID" value="KAK1637673.1"/>
    <property type="molecule type" value="Genomic_DNA"/>
</dbReference>
<accession>A0AAJ0EG30</accession>
<reference evidence="1" key="1">
    <citation type="submission" date="2021-06" db="EMBL/GenBank/DDBJ databases">
        <title>Comparative genomics, transcriptomics and evolutionary studies reveal genomic signatures of adaptation to plant cell wall in hemibiotrophic fungi.</title>
        <authorList>
            <consortium name="DOE Joint Genome Institute"/>
            <person name="Baroncelli R."/>
            <person name="Diaz J.F."/>
            <person name="Benocci T."/>
            <person name="Peng M."/>
            <person name="Battaglia E."/>
            <person name="Haridas S."/>
            <person name="Andreopoulos W."/>
            <person name="Labutti K."/>
            <person name="Pangilinan J."/>
            <person name="Floch G.L."/>
            <person name="Makela M.R."/>
            <person name="Henrissat B."/>
            <person name="Grigoriev I.V."/>
            <person name="Crouch J.A."/>
            <person name="De Vries R.P."/>
            <person name="Sukno S.A."/>
            <person name="Thon M.R."/>
        </authorList>
    </citation>
    <scope>NUCLEOTIDE SEQUENCE</scope>
    <source>
        <strain evidence="1">CBS 102054</strain>
    </source>
</reference>
<dbReference type="RefSeq" id="XP_060446280.1">
    <property type="nucleotide sequence ID" value="XM_060590243.1"/>
</dbReference>
<gene>
    <name evidence="1" type="ORF">BDP81DRAFT_425672</name>
</gene>
<comment type="caution">
    <text evidence="1">The sequence shown here is derived from an EMBL/GenBank/DDBJ whole genome shotgun (WGS) entry which is preliminary data.</text>
</comment>
<evidence type="ECO:0000313" key="1">
    <source>
        <dbReference type="EMBL" id="KAK1637673.1"/>
    </source>
</evidence>
<dbReference type="AlphaFoldDB" id="A0AAJ0EG30"/>